<organism evidence="2">
    <name type="scientific">Tanacetum cinerariifolium</name>
    <name type="common">Dalmatian daisy</name>
    <name type="synonym">Chrysanthemum cinerariifolium</name>
    <dbReference type="NCBI Taxonomy" id="118510"/>
    <lineage>
        <taxon>Eukaryota</taxon>
        <taxon>Viridiplantae</taxon>
        <taxon>Streptophyta</taxon>
        <taxon>Embryophyta</taxon>
        <taxon>Tracheophyta</taxon>
        <taxon>Spermatophyta</taxon>
        <taxon>Magnoliopsida</taxon>
        <taxon>eudicotyledons</taxon>
        <taxon>Gunneridae</taxon>
        <taxon>Pentapetalae</taxon>
        <taxon>asterids</taxon>
        <taxon>campanulids</taxon>
        <taxon>Asterales</taxon>
        <taxon>Asteraceae</taxon>
        <taxon>Asteroideae</taxon>
        <taxon>Anthemideae</taxon>
        <taxon>Anthemidinae</taxon>
        <taxon>Tanacetum</taxon>
    </lineage>
</organism>
<reference evidence="2" key="1">
    <citation type="journal article" date="2019" name="Sci. Rep.">
        <title>Draft genome of Tanacetum cinerariifolium, the natural source of mosquito coil.</title>
        <authorList>
            <person name="Yamashiro T."/>
            <person name="Shiraishi A."/>
            <person name="Satake H."/>
            <person name="Nakayama K."/>
        </authorList>
    </citation>
    <scope>NUCLEOTIDE SEQUENCE</scope>
</reference>
<gene>
    <name evidence="2" type="ORF">Tci_917290</name>
</gene>
<protein>
    <submittedName>
        <fullName evidence="2">Uncharacterized protein</fullName>
    </submittedName>
</protein>
<sequence>ILPRRQGRAAPAVAQVAVLAHVVGAGVVGSVQHHVAVEGIHILPFIEAHEPARVAVLAAVGARGAVEAQRGARRFFGVGKAPGAQVARALAVGYQAAVQHLALREVNYPEALGGIGQVHVGHGQPAALLDAAAGVQREVAH</sequence>
<feature type="signal peptide" evidence="1">
    <location>
        <begin position="1"/>
        <end position="25"/>
    </location>
</feature>
<dbReference type="AlphaFoldDB" id="A0A699WKM3"/>
<comment type="caution">
    <text evidence="2">The sequence shown here is derived from an EMBL/GenBank/DDBJ whole genome shotgun (WGS) entry which is preliminary data.</text>
</comment>
<evidence type="ECO:0000256" key="1">
    <source>
        <dbReference type="SAM" id="SignalP"/>
    </source>
</evidence>
<evidence type="ECO:0000313" key="2">
    <source>
        <dbReference type="EMBL" id="GFD45321.1"/>
    </source>
</evidence>
<proteinExistence type="predicted"/>
<feature type="non-terminal residue" evidence="2">
    <location>
        <position position="141"/>
    </location>
</feature>
<name>A0A699WKM3_TANCI</name>
<feature type="chain" id="PRO_5025608859" evidence="1">
    <location>
        <begin position="26"/>
        <end position="141"/>
    </location>
</feature>
<accession>A0A699WKM3</accession>
<dbReference type="EMBL" id="BKCJ011645535">
    <property type="protein sequence ID" value="GFD45321.1"/>
    <property type="molecule type" value="Genomic_DNA"/>
</dbReference>
<keyword evidence="1" id="KW-0732">Signal</keyword>
<feature type="non-terminal residue" evidence="2">
    <location>
        <position position="1"/>
    </location>
</feature>